<protein>
    <submittedName>
        <fullName evidence="1">Uncharacterized protein</fullName>
    </submittedName>
</protein>
<comment type="caution">
    <text evidence="1">The sequence shown here is derived from an EMBL/GenBank/DDBJ whole genome shotgun (WGS) entry which is preliminary data.</text>
</comment>
<sequence>MGPREMNLILEVWRSKCGEDANLKDNSRDMPLVQLGNVELNKPLAKSKLINAIFLRVVVPLDGFLGFIVLHTSHTEKTFVGLGPILGRGLIGVADRLLVVHCAPILKIRQGIKTTNSQVELTLASIAWGFFNWNAARNQQGLELGVESKVPSSLNLGGQWHNVLVTQVEVVVALVSGSL</sequence>
<dbReference type="EMBL" id="JAYMYS010000003">
    <property type="protein sequence ID" value="KAK7399666.1"/>
    <property type="molecule type" value="Genomic_DNA"/>
</dbReference>
<proteinExistence type="predicted"/>
<dbReference type="Proteomes" id="UP001386955">
    <property type="component" value="Unassembled WGS sequence"/>
</dbReference>
<evidence type="ECO:0000313" key="2">
    <source>
        <dbReference type="Proteomes" id="UP001386955"/>
    </source>
</evidence>
<dbReference type="AlphaFoldDB" id="A0AAN9SN52"/>
<gene>
    <name evidence="1" type="ORF">VNO78_10854</name>
</gene>
<keyword evidence="2" id="KW-1185">Reference proteome</keyword>
<organism evidence="1 2">
    <name type="scientific">Psophocarpus tetragonolobus</name>
    <name type="common">Winged bean</name>
    <name type="synonym">Dolichos tetragonolobus</name>
    <dbReference type="NCBI Taxonomy" id="3891"/>
    <lineage>
        <taxon>Eukaryota</taxon>
        <taxon>Viridiplantae</taxon>
        <taxon>Streptophyta</taxon>
        <taxon>Embryophyta</taxon>
        <taxon>Tracheophyta</taxon>
        <taxon>Spermatophyta</taxon>
        <taxon>Magnoliopsida</taxon>
        <taxon>eudicotyledons</taxon>
        <taxon>Gunneridae</taxon>
        <taxon>Pentapetalae</taxon>
        <taxon>rosids</taxon>
        <taxon>fabids</taxon>
        <taxon>Fabales</taxon>
        <taxon>Fabaceae</taxon>
        <taxon>Papilionoideae</taxon>
        <taxon>50 kb inversion clade</taxon>
        <taxon>NPAAA clade</taxon>
        <taxon>indigoferoid/millettioid clade</taxon>
        <taxon>Phaseoleae</taxon>
        <taxon>Psophocarpus</taxon>
    </lineage>
</organism>
<accession>A0AAN9SN52</accession>
<evidence type="ECO:0000313" key="1">
    <source>
        <dbReference type="EMBL" id="KAK7399666.1"/>
    </source>
</evidence>
<name>A0AAN9SN52_PSOTE</name>
<reference evidence="1 2" key="1">
    <citation type="submission" date="2024-01" db="EMBL/GenBank/DDBJ databases">
        <title>The genomes of 5 underutilized Papilionoideae crops provide insights into root nodulation and disease resistanc.</title>
        <authorList>
            <person name="Jiang F."/>
        </authorList>
    </citation>
    <scope>NUCLEOTIDE SEQUENCE [LARGE SCALE GENOMIC DNA]</scope>
    <source>
        <strain evidence="1">DUOXIRENSHENG_FW03</strain>
        <tissue evidence="1">Leaves</tissue>
    </source>
</reference>